<evidence type="ECO:0000313" key="3">
    <source>
        <dbReference type="Proteomes" id="UP000184233"/>
    </source>
</evidence>
<name>A0A1M3L5F4_9BACT</name>
<dbReference type="Proteomes" id="UP000184233">
    <property type="component" value="Unassembled WGS sequence"/>
</dbReference>
<evidence type="ECO:0000256" key="1">
    <source>
        <dbReference type="SAM" id="SignalP"/>
    </source>
</evidence>
<dbReference type="EMBL" id="MKVH01000003">
    <property type="protein sequence ID" value="OJX60739.1"/>
    <property type="molecule type" value="Genomic_DNA"/>
</dbReference>
<gene>
    <name evidence="2" type="ORF">BGO89_03980</name>
</gene>
<keyword evidence="1" id="KW-0732">Signal</keyword>
<evidence type="ECO:0000313" key="2">
    <source>
        <dbReference type="EMBL" id="OJX60739.1"/>
    </source>
</evidence>
<protein>
    <submittedName>
        <fullName evidence="2">Uncharacterized protein</fullName>
    </submittedName>
</protein>
<sequence>MENRVRKLAVVVSIVLFLLSLHATAYAQVHRDSVDQAIIDLVDDIDIAEEVVYFVRLHNGDLLSGPVREIANDAEGTFIRLGTEIGRAKVYLHQIAWIGTQERSYRQHHRLYIMPTAEPIGKDHFLGLWELLFLYGGVGIGDVVSITAGRTAVPGIPFDQQVSAVTAKATVYAGDNGIVEGGKQYYAVGMAAGWLNDANFLANIFAVATFTGKRSSVTTMMFAKVAGPDVYTFHAGRIIDPFNLTYASGKIGVGLGLDSRIEDRHDIHVVGELWNADITRPSNTALYLGLRLANTAFSMDFGMTVLTAPAVVPTVAFAWTPF</sequence>
<reference evidence="2 3" key="1">
    <citation type="submission" date="2016-09" db="EMBL/GenBank/DDBJ databases">
        <title>Genome-resolved meta-omics ties microbial dynamics to process performance in biotechnology for thiocyanate degradation.</title>
        <authorList>
            <person name="Kantor R.S."/>
            <person name="Huddy R.J."/>
            <person name="Iyer R."/>
            <person name="Thomas B.C."/>
            <person name="Brown C.T."/>
            <person name="Anantharaman K."/>
            <person name="Tringe S."/>
            <person name="Hettich R.L."/>
            <person name="Harrison S.T."/>
            <person name="Banfield J.F."/>
        </authorList>
    </citation>
    <scope>NUCLEOTIDE SEQUENCE [LARGE SCALE GENOMIC DNA]</scope>
    <source>
        <strain evidence="2">59-99</strain>
    </source>
</reference>
<comment type="caution">
    <text evidence="2">The sequence shown here is derived from an EMBL/GenBank/DDBJ whole genome shotgun (WGS) entry which is preliminary data.</text>
</comment>
<dbReference type="AlphaFoldDB" id="A0A1M3L5F4"/>
<dbReference type="STRING" id="1895771.BGO89_03980"/>
<accession>A0A1M3L5F4</accession>
<proteinExistence type="predicted"/>
<feature type="chain" id="PRO_5012679896" evidence="1">
    <location>
        <begin position="28"/>
        <end position="322"/>
    </location>
</feature>
<feature type="signal peptide" evidence="1">
    <location>
        <begin position="1"/>
        <end position="27"/>
    </location>
</feature>
<organism evidence="2 3">
    <name type="scientific">Candidatus Kapaibacterium thiocyanatum</name>
    <dbReference type="NCBI Taxonomy" id="1895771"/>
    <lineage>
        <taxon>Bacteria</taxon>
        <taxon>Pseudomonadati</taxon>
        <taxon>Candidatus Kapaibacteriota</taxon>
        <taxon>Candidatus Kapaibacteriia</taxon>
        <taxon>Candidatus Kapaibacteriales</taxon>
        <taxon>Candidatus Kapaibacteriaceae</taxon>
        <taxon>Candidatus Kapaibacterium</taxon>
    </lineage>
</organism>